<accession>A0A5K1J6X0</accession>
<evidence type="ECO:0000313" key="3">
    <source>
        <dbReference type="EMBL" id="VWL98921.1"/>
    </source>
</evidence>
<reference evidence="3 4" key="1">
    <citation type="submission" date="2019-10" db="EMBL/GenBank/DDBJ databases">
        <authorList>
            <person name="Wolf R A."/>
        </authorList>
    </citation>
    <scope>NUCLEOTIDE SEQUENCE [LARGE SCALE GENOMIC DNA]</scope>
    <source>
        <strain evidence="3">Collinsella_aerofaciens_AK_138A</strain>
    </source>
</reference>
<feature type="domain" description="Helicase ATP-binding" evidence="1">
    <location>
        <begin position="472"/>
        <end position="645"/>
    </location>
</feature>
<name>A0A5K1J6X0_9ACTN</name>
<dbReference type="Pfam" id="PF00271">
    <property type="entry name" value="Helicase_C"/>
    <property type="match status" value="1"/>
</dbReference>
<dbReference type="GO" id="GO:0005829">
    <property type="term" value="C:cytosol"/>
    <property type="evidence" value="ECO:0007669"/>
    <property type="project" value="TreeGrafter"/>
</dbReference>
<dbReference type="InterPro" id="IPR054347">
    <property type="entry name" value="TOTE_primase"/>
</dbReference>
<dbReference type="GO" id="GO:0005524">
    <property type="term" value="F:ATP binding"/>
    <property type="evidence" value="ECO:0007669"/>
    <property type="project" value="InterPro"/>
</dbReference>
<evidence type="ECO:0000313" key="4">
    <source>
        <dbReference type="Proteomes" id="UP000330807"/>
    </source>
</evidence>
<dbReference type="SMART" id="SM00487">
    <property type="entry name" value="DEXDc"/>
    <property type="match status" value="1"/>
</dbReference>
<dbReference type="SUPFAM" id="SSF52540">
    <property type="entry name" value="P-loop containing nucleoside triphosphate hydrolases"/>
    <property type="match status" value="1"/>
</dbReference>
<dbReference type="AlphaFoldDB" id="A0A5K1J6X0"/>
<dbReference type="SUPFAM" id="SSF56024">
    <property type="entry name" value="Phospholipase D/nuclease"/>
    <property type="match status" value="1"/>
</dbReference>
<dbReference type="PROSITE" id="PS51192">
    <property type="entry name" value="HELICASE_ATP_BIND_1"/>
    <property type="match status" value="1"/>
</dbReference>
<dbReference type="InterPro" id="IPR027417">
    <property type="entry name" value="P-loop_NTPase"/>
</dbReference>
<dbReference type="SMART" id="SM00490">
    <property type="entry name" value="HELICc"/>
    <property type="match status" value="1"/>
</dbReference>
<evidence type="ECO:0000259" key="2">
    <source>
        <dbReference type="PROSITE" id="PS51194"/>
    </source>
</evidence>
<dbReference type="InterPro" id="IPR006935">
    <property type="entry name" value="Helicase/UvrB_N"/>
</dbReference>
<dbReference type="PANTHER" id="PTHR47396:SF1">
    <property type="entry name" value="ATP-DEPENDENT HELICASE IRC3-RELATED"/>
    <property type="match status" value="1"/>
</dbReference>
<dbReference type="InterPro" id="IPR001650">
    <property type="entry name" value="Helicase_C-like"/>
</dbReference>
<dbReference type="Proteomes" id="UP000330807">
    <property type="component" value="Unassembled WGS sequence"/>
</dbReference>
<dbReference type="Pfam" id="PF04851">
    <property type="entry name" value="ResIII"/>
    <property type="match status" value="1"/>
</dbReference>
<dbReference type="InterPro" id="IPR050742">
    <property type="entry name" value="Helicase_Restrict-Modif_Enz"/>
</dbReference>
<gene>
    <name evidence="3" type="primary">uvrB_2</name>
    <name evidence="3" type="ORF">LMKDKBCB_02016</name>
</gene>
<dbReference type="PROSITE" id="PS51194">
    <property type="entry name" value="HELICASE_CTER"/>
    <property type="match status" value="1"/>
</dbReference>
<evidence type="ECO:0000259" key="1">
    <source>
        <dbReference type="PROSITE" id="PS51192"/>
    </source>
</evidence>
<dbReference type="Pfam" id="PF22548">
    <property type="entry name" value="AEP-TOTE"/>
    <property type="match status" value="1"/>
</dbReference>
<dbReference type="EMBL" id="CABWIH010000040">
    <property type="protein sequence ID" value="VWL98921.1"/>
    <property type="molecule type" value="Genomic_DNA"/>
</dbReference>
<sequence>MNADKNGFQMSNGTHQYALFGSALFKFNKTVVHASDPRKQIVICSNGPDIRYTTLEEWEKTGDSFDRRAQVEDIVTSASPARDKLELFRNLFTGRKDVYAHGYRRKDGEIGYTPACANEWKSGICPKASHQRVKCTECSSRVFPELSDAAIIAHFRGNDDRLRDVIGQYVLDKDSNTKVLVIDFDGADWKEATNAIRHVAKSHGIDVAVERSRSGDGAHVWFFFLELVSAKTARDFGSSLITEAAILNKTITFKAFDRMLPAQSTIPEGGFGNLIALPFQGKAQRKGNSVFVDEQFEPFPDQWLYLSQIQLIPRVTVQNLIESIENRSHGIAAAAAANTGVPHSQRLRKRLPLTPRDFLSSLSVTQADMLYIPEKSLSPAAQMEVRRLATFANPEFFRAQSMHHSVYGKPRFIDLSELRDGYVAIPRGCKVQLERLLQEAGVSAHYSDKRKSSNPIVMAFKGTLRPEQLIVAEQMLGYEDGIMSAPTGFGKTVIGAYLIAAIGLPTLVIVPKTALIAQWKSQLERFLDITDNREPVRTPKGRISKRQPPLIGQIGGGKTAISRLIDIASFQSLSGKDPQTGESLAKEFVRDYSLIICDECHHAAAPQLELVLKSAPAKYVYGLSATPERSDGLTRALSMLCGPVRYVVDPKTQAIQQGIQRIVRPRFTGIRLPTYEPGASFNQILDLLCVHAARNEAIIEDALEAASNGRHPLVLSKRKKHAEELCRLLQSRGHEPILLTGEIDAKERKAILKSLPSFEHEHRIIVATESLLGEGFDLSYLDTLLIATPISWDGSITQQAGRLHRSHEGKQRVEIFDYVDLSIPMFARMYQKRLKTYAKLGYEVFAANDNRQDERNILVRSARAVEALVNDIENASKSIFIAAPYASAACLEKLAAALADAATRGIALEISIASTPRDDVKAIFAEMNVNYLIKAEGRLCASVIDEETVWYGAIPLLAFPKKEDCSIRFKSSEVAAELLSEIQRKVEPEAAATNGVPPAVAVK</sequence>
<dbReference type="GO" id="GO:0003677">
    <property type="term" value="F:DNA binding"/>
    <property type="evidence" value="ECO:0007669"/>
    <property type="project" value="InterPro"/>
</dbReference>
<proteinExistence type="predicted"/>
<dbReference type="InterPro" id="IPR014001">
    <property type="entry name" value="Helicase_ATP-bd"/>
</dbReference>
<dbReference type="PANTHER" id="PTHR47396">
    <property type="entry name" value="TYPE I RESTRICTION ENZYME ECOKI R PROTEIN"/>
    <property type="match status" value="1"/>
</dbReference>
<dbReference type="GO" id="GO:0016787">
    <property type="term" value="F:hydrolase activity"/>
    <property type="evidence" value="ECO:0007669"/>
    <property type="project" value="InterPro"/>
</dbReference>
<protein>
    <submittedName>
        <fullName evidence="3">UvrABC system protein B</fullName>
    </submittedName>
</protein>
<organism evidence="3 4">
    <name type="scientific">Collinsella aerofaciens</name>
    <dbReference type="NCBI Taxonomy" id="74426"/>
    <lineage>
        <taxon>Bacteria</taxon>
        <taxon>Bacillati</taxon>
        <taxon>Actinomycetota</taxon>
        <taxon>Coriobacteriia</taxon>
        <taxon>Coriobacteriales</taxon>
        <taxon>Coriobacteriaceae</taxon>
        <taxon>Collinsella</taxon>
    </lineage>
</organism>
<dbReference type="CDD" id="cd17926">
    <property type="entry name" value="DEXHc_RE"/>
    <property type="match status" value="1"/>
</dbReference>
<dbReference type="CDD" id="cd09126">
    <property type="entry name" value="PLDc_C_DEXD_like"/>
    <property type="match status" value="1"/>
</dbReference>
<feature type="domain" description="Helicase C-terminal" evidence="2">
    <location>
        <begin position="698"/>
        <end position="852"/>
    </location>
</feature>
<dbReference type="Gene3D" id="3.40.50.300">
    <property type="entry name" value="P-loop containing nucleotide triphosphate hydrolases"/>
    <property type="match status" value="2"/>
</dbReference>